<comment type="similarity">
    <text evidence="1">Belongs to the LysR transcriptional regulatory family.</text>
</comment>
<sequence length="310" mass="33348">MELRQLRYFVTVAEELHFGRAADRLVIGQPAVSQQIRRLERELKVELFDRSPRTVRLTPAGEAFLPAARAVLGAADSARAVAADLAAAGAAGRLGRFRLGTITGLGDRLDRILDAFERQAPDIRVELTAVPVRERLARLTDGSLDAAFVRGALPEHCPELQLLPLWRDALVAAVPARHPLARRPALHLAELAELPLRLTERGNHPALVDLVLGSCRAAGFDPVPGPTTGNLQDTLAALGTGAPMWTVVYAANARIMRVPRVAFVPFTDPGLALDTALMLRRGPRPPALELLLAACRSAPEPAATSDDQDS</sequence>
<dbReference type="InterPro" id="IPR005119">
    <property type="entry name" value="LysR_subst-bd"/>
</dbReference>
<accession>A0A2V4NNR3</accession>
<feature type="domain" description="HTH lysR-type" evidence="5">
    <location>
        <begin position="1"/>
        <end position="58"/>
    </location>
</feature>
<evidence type="ECO:0000313" key="7">
    <source>
        <dbReference type="Proteomes" id="UP000248039"/>
    </source>
</evidence>
<dbReference type="InterPro" id="IPR036390">
    <property type="entry name" value="WH_DNA-bd_sf"/>
</dbReference>
<dbReference type="GO" id="GO:0032993">
    <property type="term" value="C:protein-DNA complex"/>
    <property type="evidence" value="ECO:0007669"/>
    <property type="project" value="TreeGrafter"/>
</dbReference>
<proteinExistence type="inferred from homology"/>
<dbReference type="PANTHER" id="PTHR30346:SF0">
    <property type="entry name" value="HCA OPERON TRANSCRIPTIONAL ACTIVATOR HCAR"/>
    <property type="match status" value="1"/>
</dbReference>
<dbReference type="Gene3D" id="3.40.190.10">
    <property type="entry name" value="Periplasmic binding protein-like II"/>
    <property type="match status" value="2"/>
</dbReference>
<dbReference type="InterPro" id="IPR000847">
    <property type="entry name" value="LysR_HTH_N"/>
</dbReference>
<keyword evidence="2" id="KW-0805">Transcription regulation</keyword>
<gene>
    <name evidence="6" type="ORF">C7C46_02580</name>
</gene>
<dbReference type="PRINTS" id="PR00039">
    <property type="entry name" value="HTHLYSR"/>
</dbReference>
<evidence type="ECO:0000259" key="5">
    <source>
        <dbReference type="PROSITE" id="PS50931"/>
    </source>
</evidence>
<dbReference type="GO" id="GO:0003677">
    <property type="term" value="F:DNA binding"/>
    <property type="evidence" value="ECO:0007669"/>
    <property type="project" value="UniProtKB-KW"/>
</dbReference>
<dbReference type="Pfam" id="PF03466">
    <property type="entry name" value="LysR_substrate"/>
    <property type="match status" value="1"/>
</dbReference>
<evidence type="ECO:0000256" key="4">
    <source>
        <dbReference type="ARBA" id="ARBA00023163"/>
    </source>
</evidence>
<evidence type="ECO:0000313" key="6">
    <source>
        <dbReference type="EMBL" id="PYC87938.1"/>
    </source>
</evidence>
<dbReference type="FunFam" id="1.10.10.10:FF:000001">
    <property type="entry name" value="LysR family transcriptional regulator"/>
    <property type="match status" value="1"/>
</dbReference>
<dbReference type="CDD" id="cd08414">
    <property type="entry name" value="PBP2_LTTR_aromatics_like"/>
    <property type="match status" value="1"/>
</dbReference>
<name>A0A2V4NNR3_9ACTN</name>
<dbReference type="AlphaFoldDB" id="A0A2V4NNR3"/>
<dbReference type="Pfam" id="PF00126">
    <property type="entry name" value="HTH_1"/>
    <property type="match status" value="1"/>
</dbReference>
<dbReference type="PROSITE" id="PS50931">
    <property type="entry name" value="HTH_LYSR"/>
    <property type="match status" value="1"/>
</dbReference>
<protein>
    <submittedName>
        <fullName evidence="6">LysR family transcriptional regulator</fullName>
    </submittedName>
</protein>
<dbReference type="SUPFAM" id="SSF46785">
    <property type="entry name" value="Winged helix' DNA-binding domain"/>
    <property type="match status" value="1"/>
</dbReference>
<comment type="caution">
    <text evidence="6">The sequence shown here is derived from an EMBL/GenBank/DDBJ whole genome shotgun (WGS) entry which is preliminary data.</text>
</comment>
<organism evidence="6 7">
    <name type="scientific">Streptomyces tateyamensis</name>
    <dbReference type="NCBI Taxonomy" id="565073"/>
    <lineage>
        <taxon>Bacteria</taxon>
        <taxon>Bacillati</taxon>
        <taxon>Actinomycetota</taxon>
        <taxon>Actinomycetes</taxon>
        <taxon>Kitasatosporales</taxon>
        <taxon>Streptomycetaceae</taxon>
        <taxon>Streptomyces</taxon>
    </lineage>
</organism>
<dbReference type="InterPro" id="IPR036388">
    <property type="entry name" value="WH-like_DNA-bd_sf"/>
</dbReference>
<keyword evidence="7" id="KW-1185">Reference proteome</keyword>
<evidence type="ECO:0000256" key="1">
    <source>
        <dbReference type="ARBA" id="ARBA00009437"/>
    </source>
</evidence>
<dbReference type="SUPFAM" id="SSF53850">
    <property type="entry name" value="Periplasmic binding protein-like II"/>
    <property type="match status" value="1"/>
</dbReference>
<keyword evidence="4" id="KW-0804">Transcription</keyword>
<reference evidence="6 7" key="1">
    <citation type="submission" date="2018-03" db="EMBL/GenBank/DDBJ databases">
        <title>Bioinformatic expansion and discovery of thiopeptide antibiotics.</title>
        <authorList>
            <person name="Schwalen C.J."/>
            <person name="Hudson G.A."/>
            <person name="Mitchell D.A."/>
        </authorList>
    </citation>
    <scope>NUCLEOTIDE SEQUENCE [LARGE SCALE GENOMIC DNA]</scope>
    <source>
        <strain evidence="6 7">ATCC 21389</strain>
    </source>
</reference>
<dbReference type="GO" id="GO:0003700">
    <property type="term" value="F:DNA-binding transcription factor activity"/>
    <property type="evidence" value="ECO:0007669"/>
    <property type="project" value="InterPro"/>
</dbReference>
<dbReference type="PANTHER" id="PTHR30346">
    <property type="entry name" value="TRANSCRIPTIONAL DUAL REGULATOR HCAR-RELATED"/>
    <property type="match status" value="1"/>
</dbReference>
<dbReference type="OrthoDB" id="3181812at2"/>
<dbReference type="Proteomes" id="UP000248039">
    <property type="component" value="Unassembled WGS sequence"/>
</dbReference>
<evidence type="ECO:0000256" key="3">
    <source>
        <dbReference type="ARBA" id="ARBA00023125"/>
    </source>
</evidence>
<dbReference type="EMBL" id="PYBW01000010">
    <property type="protein sequence ID" value="PYC87938.1"/>
    <property type="molecule type" value="Genomic_DNA"/>
</dbReference>
<evidence type="ECO:0000256" key="2">
    <source>
        <dbReference type="ARBA" id="ARBA00023015"/>
    </source>
</evidence>
<dbReference type="RefSeq" id="WP_110665148.1">
    <property type="nucleotide sequence ID" value="NZ_PYBW01000010.1"/>
</dbReference>
<dbReference type="Gene3D" id="1.10.10.10">
    <property type="entry name" value="Winged helix-like DNA-binding domain superfamily/Winged helix DNA-binding domain"/>
    <property type="match status" value="1"/>
</dbReference>
<keyword evidence="3" id="KW-0238">DNA-binding</keyword>